<dbReference type="PANTHER" id="PTHR42840">
    <property type="entry name" value="NAD(P)-BINDING ROSSMANN-FOLD SUPERFAMILY PROTEIN-RELATED"/>
    <property type="match status" value="1"/>
</dbReference>
<dbReference type="Gene3D" id="3.30.360.10">
    <property type="entry name" value="Dihydrodipicolinate Reductase, domain 2"/>
    <property type="match status" value="1"/>
</dbReference>
<dbReference type="Proteomes" id="UP000182938">
    <property type="component" value="Chromosome"/>
</dbReference>
<accession>A0A1L3MKE9</accession>
<reference evidence="6 7" key="1">
    <citation type="submission" date="2015-11" db="EMBL/GenBank/DDBJ databases">
        <authorList>
            <person name="Zhang Y."/>
            <person name="Guo Z."/>
        </authorList>
    </citation>
    <scope>NUCLEOTIDE SEQUENCE [LARGE SCALE GENOMIC DNA]</scope>
    <source>
        <strain evidence="6 7">YFY001</strain>
    </source>
</reference>
<sequence>MRIGLIGLGRIGAFHADTLAGLDHVDELVVTDPVAAAVEAVTGRIGKATAVVDPDALLASGVDGVVIAAATNAHADLIRAAVAKGVPTFCEKPVAGTIAESLAVEAAVAGSDVPVQIGYPRRFDPAFVAARDAVRSGELGRVTTVRSTTLDPAPPPAAYLAVSGGIFRDCSVHDLDAVRWVTGQEVVEVYATGAVDPDAPAEMYAAHGDHSTVSALLTLSDSTIGVVSNTRTNGRGYDVRLEVHGVADAVAAGLDEGLPLRSTTPGATWPAGPAHGFFMDRLAEAFRIELGVFTRVAAGEVDNPCTVTDAMGTAWAAEAATLSLAEHRPVTIDEARAAAGA</sequence>
<keyword evidence="2" id="KW-0560">Oxidoreductase</keyword>
<evidence type="ECO:0000313" key="7">
    <source>
        <dbReference type="Proteomes" id="UP000182938"/>
    </source>
</evidence>
<protein>
    <submittedName>
        <fullName evidence="6">Dehydrogenase</fullName>
    </submittedName>
</protein>
<organism evidence="6 7">
    <name type="scientific">Janibacter indicus</name>
    <dbReference type="NCBI Taxonomy" id="857417"/>
    <lineage>
        <taxon>Bacteria</taxon>
        <taxon>Bacillati</taxon>
        <taxon>Actinomycetota</taxon>
        <taxon>Actinomycetes</taxon>
        <taxon>Micrococcales</taxon>
        <taxon>Intrasporangiaceae</taxon>
        <taxon>Janibacter</taxon>
    </lineage>
</organism>
<gene>
    <name evidence="6" type="ORF">ASJ30_16015</name>
</gene>
<dbReference type="InterPro" id="IPR000683">
    <property type="entry name" value="Gfo/Idh/MocA-like_OxRdtase_N"/>
</dbReference>
<proteinExistence type="inferred from homology"/>
<feature type="domain" description="GFO/IDH/MocA-like oxidoreductase" evidence="5">
    <location>
        <begin position="127"/>
        <end position="245"/>
    </location>
</feature>
<dbReference type="Pfam" id="PF22725">
    <property type="entry name" value="GFO_IDH_MocA_C3"/>
    <property type="match status" value="1"/>
</dbReference>
<dbReference type="InterPro" id="IPR036291">
    <property type="entry name" value="NAD(P)-bd_dom_sf"/>
</dbReference>
<dbReference type="AlphaFoldDB" id="A0A1L3MKE9"/>
<evidence type="ECO:0000259" key="5">
    <source>
        <dbReference type="Pfam" id="PF22725"/>
    </source>
</evidence>
<dbReference type="Gene3D" id="3.40.50.720">
    <property type="entry name" value="NAD(P)-binding Rossmann-like Domain"/>
    <property type="match status" value="1"/>
</dbReference>
<name>A0A1L3MKE9_9MICO</name>
<feature type="domain" description="Gfo/Idh/MocA-like oxidoreductase N-terminal" evidence="4">
    <location>
        <begin position="1"/>
        <end position="119"/>
    </location>
</feature>
<comment type="similarity">
    <text evidence="1">Belongs to the Gfo/Idh/MocA family.</text>
</comment>
<dbReference type="SUPFAM" id="SSF55347">
    <property type="entry name" value="Glyceraldehyde-3-phosphate dehydrogenase-like, C-terminal domain"/>
    <property type="match status" value="1"/>
</dbReference>
<dbReference type="Pfam" id="PF01408">
    <property type="entry name" value="GFO_IDH_MocA"/>
    <property type="match status" value="1"/>
</dbReference>
<dbReference type="GO" id="GO:0016491">
    <property type="term" value="F:oxidoreductase activity"/>
    <property type="evidence" value="ECO:0007669"/>
    <property type="project" value="UniProtKB-KW"/>
</dbReference>
<evidence type="ECO:0000259" key="4">
    <source>
        <dbReference type="Pfam" id="PF01408"/>
    </source>
</evidence>
<keyword evidence="7" id="KW-1185">Reference proteome</keyword>
<dbReference type="KEGG" id="jte:ASJ30_16015"/>
<dbReference type="PANTHER" id="PTHR42840:SF3">
    <property type="entry name" value="BINDING ROSSMANN FOLD OXIDOREDUCTASE, PUTATIVE (AFU_ORTHOLOGUE AFUA_2G10240)-RELATED"/>
    <property type="match status" value="1"/>
</dbReference>
<dbReference type="GO" id="GO:0000166">
    <property type="term" value="F:nucleotide binding"/>
    <property type="evidence" value="ECO:0007669"/>
    <property type="project" value="InterPro"/>
</dbReference>
<evidence type="ECO:0000256" key="2">
    <source>
        <dbReference type="ARBA" id="ARBA00023002"/>
    </source>
</evidence>
<dbReference type="RefSeq" id="WP_072625985.1">
    <property type="nucleotide sequence ID" value="NZ_CP013290.1"/>
</dbReference>
<dbReference type="SUPFAM" id="SSF51735">
    <property type="entry name" value="NAD(P)-binding Rossmann-fold domains"/>
    <property type="match status" value="1"/>
</dbReference>
<evidence type="ECO:0000256" key="1">
    <source>
        <dbReference type="ARBA" id="ARBA00010928"/>
    </source>
</evidence>
<evidence type="ECO:0000256" key="3">
    <source>
        <dbReference type="ARBA" id="ARBA00023027"/>
    </source>
</evidence>
<keyword evidence="3" id="KW-0520">NAD</keyword>
<dbReference type="EMBL" id="CP013290">
    <property type="protein sequence ID" value="APH02855.1"/>
    <property type="molecule type" value="Genomic_DNA"/>
</dbReference>
<dbReference type="InterPro" id="IPR055170">
    <property type="entry name" value="GFO_IDH_MocA-like_dom"/>
</dbReference>
<evidence type="ECO:0000313" key="6">
    <source>
        <dbReference type="EMBL" id="APH02855.1"/>
    </source>
</evidence>